<evidence type="ECO:0000313" key="2">
    <source>
        <dbReference type="EMBL" id="MBW0506707.1"/>
    </source>
</evidence>
<comment type="caution">
    <text evidence="2">The sequence shown here is derived from an EMBL/GenBank/DDBJ whole genome shotgun (WGS) entry which is preliminary data.</text>
</comment>
<gene>
    <name evidence="2" type="ORF">O181_046422</name>
</gene>
<dbReference type="Proteomes" id="UP000765509">
    <property type="component" value="Unassembled WGS sequence"/>
</dbReference>
<keyword evidence="3" id="KW-1185">Reference proteome</keyword>
<dbReference type="AlphaFoldDB" id="A0A9Q3DR84"/>
<protein>
    <submittedName>
        <fullName evidence="2">Uncharacterized protein</fullName>
    </submittedName>
</protein>
<evidence type="ECO:0000256" key="1">
    <source>
        <dbReference type="SAM" id="MobiDB-lite"/>
    </source>
</evidence>
<proteinExistence type="predicted"/>
<reference evidence="2" key="1">
    <citation type="submission" date="2021-03" db="EMBL/GenBank/DDBJ databases">
        <title>Draft genome sequence of rust myrtle Austropuccinia psidii MF-1, a brazilian biotype.</title>
        <authorList>
            <person name="Quecine M.C."/>
            <person name="Pachon D.M.R."/>
            <person name="Bonatelli M.L."/>
            <person name="Correr F.H."/>
            <person name="Franceschini L.M."/>
            <person name="Leite T.F."/>
            <person name="Margarido G.R.A."/>
            <person name="Almeida C.A."/>
            <person name="Ferrarezi J.A."/>
            <person name="Labate C.A."/>
        </authorList>
    </citation>
    <scope>NUCLEOTIDE SEQUENCE</scope>
    <source>
        <strain evidence="2">MF-1</strain>
    </source>
</reference>
<name>A0A9Q3DR84_9BASI</name>
<feature type="region of interest" description="Disordered" evidence="1">
    <location>
        <begin position="120"/>
        <end position="139"/>
    </location>
</feature>
<sequence length="139" mass="16280">MRQEHGQNDCLWSKSGIITKWANKHWRSKRENDFESAISNSENYKPLTLFLKQKNRVSALHPDLSDSMIDFKILRKCGEQLEHSIKCISLEFCEKEGYINSMEDIITMTRIGKNWTRNPRESKVVPKTSGEDKNLKYLS</sequence>
<dbReference type="EMBL" id="AVOT02019245">
    <property type="protein sequence ID" value="MBW0506707.1"/>
    <property type="molecule type" value="Genomic_DNA"/>
</dbReference>
<organism evidence="2 3">
    <name type="scientific">Austropuccinia psidii MF-1</name>
    <dbReference type="NCBI Taxonomy" id="1389203"/>
    <lineage>
        <taxon>Eukaryota</taxon>
        <taxon>Fungi</taxon>
        <taxon>Dikarya</taxon>
        <taxon>Basidiomycota</taxon>
        <taxon>Pucciniomycotina</taxon>
        <taxon>Pucciniomycetes</taxon>
        <taxon>Pucciniales</taxon>
        <taxon>Sphaerophragmiaceae</taxon>
        <taxon>Austropuccinia</taxon>
    </lineage>
</organism>
<accession>A0A9Q3DR84</accession>
<evidence type="ECO:0000313" key="3">
    <source>
        <dbReference type="Proteomes" id="UP000765509"/>
    </source>
</evidence>